<name>A0A4Y8UR50_9BACT</name>
<feature type="domain" description="DUF4209" evidence="1">
    <location>
        <begin position="485"/>
        <end position="574"/>
    </location>
</feature>
<organism evidence="2 3">
    <name type="scientific">Segatella hominis</name>
    <dbReference type="NCBI Taxonomy" id="2518605"/>
    <lineage>
        <taxon>Bacteria</taxon>
        <taxon>Pseudomonadati</taxon>
        <taxon>Bacteroidota</taxon>
        <taxon>Bacteroidia</taxon>
        <taxon>Bacteroidales</taxon>
        <taxon>Prevotellaceae</taxon>
        <taxon>Segatella</taxon>
    </lineage>
</organism>
<dbReference type="InterPro" id="IPR025209">
    <property type="entry name" value="DUF4209"/>
</dbReference>
<accession>A0A4Y8UR50</accession>
<comment type="caution">
    <text evidence="2">The sequence shown here is derived from an EMBL/GenBank/DDBJ whole genome shotgun (WGS) entry which is preliminary data.</text>
</comment>
<dbReference type="RefSeq" id="WP_134844662.1">
    <property type="nucleotide sequence ID" value="NZ_SGVY01000086.1"/>
</dbReference>
<dbReference type="EMBL" id="SGVY01000086">
    <property type="protein sequence ID" value="TFH69803.1"/>
    <property type="molecule type" value="Genomic_DNA"/>
</dbReference>
<dbReference type="Proteomes" id="UP000297872">
    <property type="component" value="Unassembled WGS sequence"/>
</dbReference>
<protein>
    <submittedName>
        <fullName evidence="2">DUF4209 domain-containing protein</fullName>
    </submittedName>
</protein>
<reference evidence="2 3" key="1">
    <citation type="submission" date="2019-02" db="EMBL/GenBank/DDBJ databases">
        <title>Draft Genome Sequence of the Prevotella sp. BCRC 81118, Isolated from Human Feces.</title>
        <authorList>
            <person name="Huang C.-H."/>
        </authorList>
    </citation>
    <scope>NUCLEOTIDE SEQUENCE [LARGE SCALE GENOMIC DNA]</scope>
    <source>
        <strain evidence="2 3">BCRC 81118</strain>
    </source>
</reference>
<evidence type="ECO:0000313" key="2">
    <source>
        <dbReference type="EMBL" id="TFH69803.1"/>
    </source>
</evidence>
<proteinExistence type="predicted"/>
<dbReference type="GeneID" id="302996878"/>
<keyword evidence="3" id="KW-1185">Reference proteome</keyword>
<gene>
    <name evidence="2" type="ORF">EXN75_16610</name>
</gene>
<evidence type="ECO:0000313" key="3">
    <source>
        <dbReference type="Proteomes" id="UP000297872"/>
    </source>
</evidence>
<dbReference type="Pfam" id="PF13910">
    <property type="entry name" value="DUF4209"/>
    <property type="match status" value="1"/>
</dbReference>
<dbReference type="OrthoDB" id="1100085at2"/>
<sequence length="583" mass="67925">MELNDILAKYESEEYFEFYDLSSDLGKLSSEDNSLAVKAECLAMAFSEGGHNDWETFYGPTITWTVKSTGELVYSPDKKEITKEILEYWYNRAEETSNPLLKMRYTGLLWDFSKNITGKEADFKTVKLVFIRSVFDIIKKDKLQHCMTGLTYLNIAIERAISLRQYELINEGMKLLLGYVSKYADDSKPGIWAEPLSLLTKHNKALADFEMEIVQDNRDRLERLFNLCKEKGCITDSYAHVLLDEAELLADYYKNKKQQDCILEVLDKALVGIHFSFKLKGAMWAQTMLQKMQDVFRKFNFDKQANYLYLEIQDLGSTVFEEMTPKEYSVPIDGKVFDDYLEKVTSGSIKEVLDAYTIEYLPNMAVEIERQKKEKELAPLLDMTHTVIYDWTGMPISHLGSGKNAEKNKLSYGIYRRMIFFSFYMQLHIRKMEEKKLYTYDSVIERFNDSPFIVKEQREQFERGIKAYFDSDFLVACHLLVPIFESAIRRLAAYSGINVFSLNKDGDNEYKTLDKLLENLKEDKRIPTDIYEYFQNLFTDKFGWNIRNLISHGLLQTGAFNKIMADRIIHAFLTLSLIKANPV</sequence>
<dbReference type="AlphaFoldDB" id="A0A4Y8UR50"/>
<evidence type="ECO:0000259" key="1">
    <source>
        <dbReference type="Pfam" id="PF13910"/>
    </source>
</evidence>